<name>A0AAD4BA92_BOLED</name>
<dbReference type="AlphaFoldDB" id="A0AAD4BA92"/>
<comment type="caution">
    <text evidence="3">The sequence shown here is derived from an EMBL/GenBank/DDBJ whole genome shotgun (WGS) entry which is preliminary data.</text>
</comment>
<accession>A0AAD4BA92</accession>
<organism evidence="3 4">
    <name type="scientific">Boletus edulis BED1</name>
    <dbReference type="NCBI Taxonomy" id="1328754"/>
    <lineage>
        <taxon>Eukaryota</taxon>
        <taxon>Fungi</taxon>
        <taxon>Dikarya</taxon>
        <taxon>Basidiomycota</taxon>
        <taxon>Agaricomycotina</taxon>
        <taxon>Agaricomycetes</taxon>
        <taxon>Agaricomycetidae</taxon>
        <taxon>Boletales</taxon>
        <taxon>Boletineae</taxon>
        <taxon>Boletaceae</taxon>
        <taxon>Boletoideae</taxon>
        <taxon>Boletus</taxon>
    </lineage>
</organism>
<keyword evidence="4" id="KW-1185">Reference proteome</keyword>
<keyword evidence="2" id="KW-0812">Transmembrane</keyword>
<feature type="region of interest" description="Disordered" evidence="1">
    <location>
        <begin position="107"/>
        <end position="131"/>
    </location>
</feature>
<reference evidence="3" key="2">
    <citation type="journal article" date="2020" name="Nat. Commun.">
        <title>Large-scale genome sequencing of mycorrhizal fungi provides insights into the early evolution of symbiotic traits.</title>
        <authorList>
            <person name="Miyauchi S."/>
            <person name="Kiss E."/>
            <person name="Kuo A."/>
            <person name="Drula E."/>
            <person name="Kohler A."/>
            <person name="Sanchez-Garcia M."/>
            <person name="Morin E."/>
            <person name="Andreopoulos B."/>
            <person name="Barry K.W."/>
            <person name="Bonito G."/>
            <person name="Buee M."/>
            <person name="Carver A."/>
            <person name="Chen C."/>
            <person name="Cichocki N."/>
            <person name="Clum A."/>
            <person name="Culley D."/>
            <person name="Crous P.W."/>
            <person name="Fauchery L."/>
            <person name="Girlanda M."/>
            <person name="Hayes R.D."/>
            <person name="Keri Z."/>
            <person name="LaButti K."/>
            <person name="Lipzen A."/>
            <person name="Lombard V."/>
            <person name="Magnuson J."/>
            <person name="Maillard F."/>
            <person name="Murat C."/>
            <person name="Nolan M."/>
            <person name="Ohm R.A."/>
            <person name="Pangilinan J."/>
            <person name="Pereira M.F."/>
            <person name="Perotto S."/>
            <person name="Peter M."/>
            <person name="Pfister S."/>
            <person name="Riley R."/>
            <person name="Sitrit Y."/>
            <person name="Stielow J.B."/>
            <person name="Szollosi G."/>
            <person name="Zifcakova L."/>
            <person name="Stursova M."/>
            <person name="Spatafora J.W."/>
            <person name="Tedersoo L."/>
            <person name="Vaario L.M."/>
            <person name="Yamada A."/>
            <person name="Yan M."/>
            <person name="Wang P."/>
            <person name="Xu J."/>
            <person name="Bruns T."/>
            <person name="Baldrian P."/>
            <person name="Vilgalys R."/>
            <person name="Dunand C."/>
            <person name="Henrissat B."/>
            <person name="Grigoriev I.V."/>
            <person name="Hibbett D."/>
            <person name="Nagy L.G."/>
            <person name="Martin F.M."/>
        </authorList>
    </citation>
    <scope>NUCLEOTIDE SEQUENCE</scope>
    <source>
        <strain evidence="3">BED1</strain>
    </source>
</reference>
<reference evidence="3" key="1">
    <citation type="submission" date="2019-10" db="EMBL/GenBank/DDBJ databases">
        <authorList>
            <consortium name="DOE Joint Genome Institute"/>
            <person name="Kuo A."/>
            <person name="Miyauchi S."/>
            <person name="Kiss E."/>
            <person name="Drula E."/>
            <person name="Kohler A."/>
            <person name="Sanchez-Garcia M."/>
            <person name="Andreopoulos B."/>
            <person name="Barry K.W."/>
            <person name="Bonito G."/>
            <person name="Buee M."/>
            <person name="Carver A."/>
            <person name="Chen C."/>
            <person name="Cichocki N."/>
            <person name="Clum A."/>
            <person name="Culley D."/>
            <person name="Crous P.W."/>
            <person name="Fauchery L."/>
            <person name="Girlanda M."/>
            <person name="Hayes R."/>
            <person name="Keri Z."/>
            <person name="LaButti K."/>
            <person name="Lipzen A."/>
            <person name="Lombard V."/>
            <person name="Magnuson J."/>
            <person name="Maillard F."/>
            <person name="Morin E."/>
            <person name="Murat C."/>
            <person name="Nolan M."/>
            <person name="Ohm R."/>
            <person name="Pangilinan J."/>
            <person name="Pereira M."/>
            <person name="Perotto S."/>
            <person name="Peter M."/>
            <person name="Riley R."/>
            <person name="Sitrit Y."/>
            <person name="Stielow B."/>
            <person name="Szollosi G."/>
            <person name="Zifcakova L."/>
            <person name="Stursova M."/>
            <person name="Spatafora J.W."/>
            <person name="Tedersoo L."/>
            <person name="Vaario L.-M."/>
            <person name="Yamada A."/>
            <person name="Yan M."/>
            <person name="Wang P."/>
            <person name="Xu J."/>
            <person name="Bruns T."/>
            <person name="Baldrian P."/>
            <person name="Vilgalys R."/>
            <person name="Henrissat B."/>
            <person name="Grigoriev I.V."/>
            <person name="Hibbett D."/>
            <person name="Nagy L.G."/>
            <person name="Martin F.M."/>
        </authorList>
    </citation>
    <scope>NUCLEOTIDE SEQUENCE</scope>
    <source>
        <strain evidence="3">BED1</strain>
    </source>
</reference>
<sequence length="131" mass="14859">MQAISATSRSELVQPHHRRQPNLLTRFLLFVEALIVFMSLASPLVCGKPFPVLSQLAFLWTTSVSSSQHRNHQSYLDDQDELAHLRLTYPPERSPQEAQLQWPPRCLQPATGVVGSSPRFPQGRSIRDSDR</sequence>
<gene>
    <name evidence="3" type="ORF">L210DRAFT_3586205</name>
</gene>
<feature type="transmembrane region" description="Helical" evidence="2">
    <location>
        <begin position="27"/>
        <end position="45"/>
    </location>
</feature>
<dbReference type="Proteomes" id="UP001194468">
    <property type="component" value="Unassembled WGS sequence"/>
</dbReference>
<proteinExistence type="predicted"/>
<keyword evidence="2" id="KW-1133">Transmembrane helix</keyword>
<evidence type="ECO:0000313" key="3">
    <source>
        <dbReference type="EMBL" id="KAF8415461.1"/>
    </source>
</evidence>
<keyword evidence="2" id="KW-0472">Membrane</keyword>
<evidence type="ECO:0000256" key="2">
    <source>
        <dbReference type="SAM" id="Phobius"/>
    </source>
</evidence>
<protein>
    <submittedName>
        <fullName evidence="3">Uncharacterized protein</fullName>
    </submittedName>
</protein>
<dbReference type="EMBL" id="WHUW01000326">
    <property type="protein sequence ID" value="KAF8415461.1"/>
    <property type="molecule type" value="Genomic_DNA"/>
</dbReference>
<evidence type="ECO:0000256" key="1">
    <source>
        <dbReference type="SAM" id="MobiDB-lite"/>
    </source>
</evidence>
<evidence type="ECO:0000313" key="4">
    <source>
        <dbReference type="Proteomes" id="UP001194468"/>
    </source>
</evidence>